<feature type="transmembrane region" description="Helical" evidence="7">
    <location>
        <begin position="81"/>
        <end position="100"/>
    </location>
</feature>
<evidence type="ECO:0000256" key="3">
    <source>
        <dbReference type="ARBA" id="ARBA00022475"/>
    </source>
</evidence>
<evidence type="ECO:0000313" key="10">
    <source>
        <dbReference type="Proteomes" id="UP000050911"/>
    </source>
</evidence>
<feature type="domain" description="Major facilitator superfamily (MFS) profile" evidence="8">
    <location>
        <begin position="1"/>
        <end position="418"/>
    </location>
</feature>
<dbReference type="Gene3D" id="1.20.1720.10">
    <property type="entry name" value="Multidrug resistance protein D"/>
    <property type="match status" value="1"/>
</dbReference>
<evidence type="ECO:0000256" key="6">
    <source>
        <dbReference type="ARBA" id="ARBA00023136"/>
    </source>
</evidence>
<feature type="transmembrane region" description="Helical" evidence="7">
    <location>
        <begin position="107"/>
        <end position="132"/>
    </location>
</feature>
<keyword evidence="6 7" id="KW-0472">Membrane</keyword>
<organism evidence="9 10">
    <name type="scientific">Secundilactobacillus kimchicus JCM 15530</name>
    <dbReference type="NCBI Taxonomy" id="1302272"/>
    <lineage>
        <taxon>Bacteria</taxon>
        <taxon>Bacillati</taxon>
        <taxon>Bacillota</taxon>
        <taxon>Bacilli</taxon>
        <taxon>Lactobacillales</taxon>
        <taxon>Lactobacillaceae</taxon>
        <taxon>Secundilactobacillus</taxon>
    </lineage>
</organism>
<evidence type="ECO:0000313" key="9">
    <source>
        <dbReference type="EMBL" id="KRK48866.1"/>
    </source>
</evidence>
<feature type="transmembrane region" description="Helical" evidence="7">
    <location>
        <begin position="274"/>
        <end position="295"/>
    </location>
</feature>
<reference evidence="9 10" key="1">
    <citation type="journal article" date="2015" name="Genome Announc.">
        <title>Expanding the biotechnology potential of lactobacilli through comparative genomics of 213 strains and associated genera.</title>
        <authorList>
            <person name="Sun Z."/>
            <person name="Harris H.M."/>
            <person name="McCann A."/>
            <person name="Guo C."/>
            <person name="Argimon S."/>
            <person name="Zhang W."/>
            <person name="Yang X."/>
            <person name="Jeffery I.B."/>
            <person name="Cooney J.C."/>
            <person name="Kagawa T.F."/>
            <person name="Liu W."/>
            <person name="Song Y."/>
            <person name="Salvetti E."/>
            <person name="Wrobel A."/>
            <person name="Rasinkangas P."/>
            <person name="Parkhill J."/>
            <person name="Rea M.C."/>
            <person name="O'Sullivan O."/>
            <person name="Ritari J."/>
            <person name="Douillard F.P."/>
            <person name="Paul Ross R."/>
            <person name="Yang R."/>
            <person name="Briner A.E."/>
            <person name="Felis G.E."/>
            <person name="de Vos W.M."/>
            <person name="Barrangou R."/>
            <person name="Klaenhammer T.R."/>
            <person name="Caufield P.W."/>
            <person name="Cui Y."/>
            <person name="Zhang H."/>
            <person name="O'Toole P.W."/>
        </authorList>
    </citation>
    <scope>NUCLEOTIDE SEQUENCE [LARGE SCALE GENOMIC DNA]</scope>
    <source>
        <strain evidence="9 10">JCM 15530</strain>
    </source>
</reference>
<dbReference type="PANTHER" id="PTHR42718:SF46">
    <property type="entry name" value="BLR6921 PROTEIN"/>
    <property type="match status" value="1"/>
</dbReference>
<dbReference type="InterPro" id="IPR036259">
    <property type="entry name" value="MFS_trans_sf"/>
</dbReference>
<dbReference type="Gene3D" id="1.20.1250.20">
    <property type="entry name" value="MFS general substrate transporter like domains"/>
    <property type="match status" value="1"/>
</dbReference>
<comment type="caution">
    <text evidence="9">The sequence shown here is derived from an EMBL/GenBank/DDBJ whole genome shotgun (WGS) entry which is preliminary data.</text>
</comment>
<feature type="transmembrane region" description="Helical" evidence="7">
    <location>
        <begin position="302"/>
        <end position="321"/>
    </location>
</feature>
<dbReference type="CDD" id="cd17321">
    <property type="entry name" value="MFS_MMR_MDR_like"/>
    <property type="match status" value="1"/>
</dbReference>
<dbReference type="GO" id="GO:0005886">
    <property type="term" value="C:plasma membrane"/>
    <property type="evidence" value="ECO:0007669"/>
    <property type="project" value="UniProtKB-SubCell"/>
</dbReference>
<evidence type="ECO:0000256" key="1">
    <source>
        <dbReference type="ARBA" id="ARBA00004651"/>
    </source>
</evidence>
<keyword evidence="10" id="KW-1185">Reference proteome</keyword>
<evidence type="ECO:0000256" key="2">
    <source>
        <dbReference type="ARBA" id="ARBA00022448"/>
    </source>
</evidence>
<sequence>MNIALPTIQSGLHTSLSSLQWALNIYTITFAALTIPLGRLADNYGRNKIYLIGLGLFFIGSLASGSATNILMLIVGRCVQSIAAAIVFPASMTIGISLVHSNQRQTVILILGLTQGLAAAFGPVVGGILTQYAGWRSIFFINTPLLVIAIGLSFVLLPFKNEKRVKSLLDVPGLILIILTLFSLTLALVQAGTLGWINAETDALLCVFSLSLALFIRREMLANDPIIDLSLFKDRQFSGSVIVTVLAGIFFVALMVLMPSYFTKIQGASELQAALLVTPASFMVFMLSPIGGLLLKTVSPRLLIGFGLGLTSLAYIGLSLITPTIYWQFMLCCLLLGSGYGLIIGPVTVLSASDFTGQQLSSSQSVLGVFRQIGTVLAVAIFVSSLSGNLQTAKQALYQDAQTNVKKLRVTPHEQEAILTTTHRAIFQRQYSRPATTALSTAKCKQLAIKTAKRYAVNHRLGLAKKTVLLRVESATFHHLTHFNLALKQYQNSLQQSEKQHMTAAFLAPYKNALLFTILAIATIFVFKRKKYISID</sequence>
<dbReference type="PROSITE" id="PS50850">
    <property type="entry name" value="MFS"/>
    <property type="match status" value="1"/>
</dbReference>
<gene>
    <name evidence="9" type="ORF">FC96_GL001187</name>
</gene>
<protein>
    <submittedName>
        <fullName evidence="9">Major facilitator superfamily permease</fullName>
    </submittedName>
</protein>
<dbReference type="Pfam" id="PF07690">
    <property type="entry name" value="MFS_1"/>
    <property type="match status" value="1"/>
</dbReference>
<feature type="transmembrane region" description="Helical" evidence="7">
    <location>
        <begin position="171"/>
        <end position="189"/>
    </location>
</feature>
<dbReference type="AlphaFoldDB" id="A0A0R1HZC5"/>
<keyword evidence="4 7" id="KW-0812">Transmembrane</keyword>
<evidence type="ECO:0000256" key="4">
    <source>
        <dbReference type="ARBA" id="ARBA00022692"/>
    </source>
</evidence>
<dbReference type="EMBL" id="AZCX01000002">
    <property type="protein sequence ID" value="KRK48866.1"/>
    <property type="molecule type" value="Genomic_DNA"/>
</dbReference>
<feature type="transmembrane region" description="Helical" evidence="7">
    <location>
        <begin position="195"/>
        <end position="216"/>
    </location>
</feature>
<evidence type="ECO:0000256" key="7">
    <source>
        <dbReference type="SAM" id="Phobius"/>
    </source>
</evidence>
<dbReference type="InterPro" id="IPR020846">
    <property type="entry name" value="MFS_dom"/>
</dbReference>
<keyword evidence="2" id="KW-0813">Transport</keyword>
<name>A0A0R1HZC5_9LACO</name>
<proteinExistence type="predicted"/>
<feature type="transmembrane region" description="Helical" evidence="7">
    <location>
        <begin position="237"/>
        <end position="262"/>
    </location>
</feature>
<feature type="transmembrane region" description="Helical" evidence="7">
    <location>
        <begin position="365"/>
        <end position="386"/>
    </location>
</feature>
<feature type="transmembrane region" description="Helical" evidence="7">
    <location>
        <begin position="510"/>
        <end position="527"/>
    </location>
</feature>
<keyword evidence="5 7" id="KW-1133">Transmembrane helix</keyword>
<feature type="transmembrane region" description="Helical" evidence="7">
    <location>
        <begin position="49"/>
        <end position="75"/>
    </location>
</feature>
<evidence type="ECO:0000256" key="5">
    <source>
        <dbReference type="ARBA" id="ARBA00022989"/>
    </source>
</evidence>
<feature type="transmembrane region" description="Helical" evidence="7">
    <location>
        <begin position="19"/>
        <end position="37"/>
    </location>
</feature>
<dbReference type="InterPro" id="IPR011701">
    <property type="entry name" value="MFS"/>
</dbReference>
<comment type="subcellular location">
    <subcellularLocation>
        <location evidence="1">Cell membrane</location>
        <topology evidence="1">Multi-pass membrane protein</topology>
    </subcellularLocation>
</comment>
<feature type="transmembrane region" description="Helical" evidence="7">
    <location>
        <begin position="138"/>
        <end position="159"/>
    </location>
</feature>
<dbReference type="PATRIC" id="fig|1302272.5.peg.1194"/>
<dbReference type="SUPFAM" id="SSF103473">
    <property type="entry name" value="MFS general substrate transporter"/>
    <property type="match status" value="1"/>
</dbReference>
<dbReference type="Proteomes" id="UP000050911">
    <property type="component" value="Unassembled WGS sequence"/>
</dbReference>
<accession>A0A0R1HZC5</accession>
<keyword evidence="3" id="KW-1003">Cell membrane</keyword>
<dbReference type="GO" id="GO:0022857">
    <property type="term" value="F:transmembrane transporter activity"/>
    <property type="evidence" value="ECO:0007669"/>
    <property type="project" value="InterPro"/>
</dbReference>
<feature type="transmembrane region" description="Helical" evidence="7">
    <location>
        <begin position="327"/>
        <end position="353"/>
    </location>
</feature>
<dbReference type="PANTHER" id="PTHR42718">
    <property type="entry name" value="MAJOR FACILITATOR SUPERFAMILY MULTIDRUG TRANSPORTER MFSC"/>
    <property type="match status" value="1"/>
</dbReference>
<evidence type="ECO:0000259" key="8">
    <source>
        <dbReference type="PROSITE" id="PS50850"/>
    </source>
</evidence>